<sequence>MLDIHKSNKVDRELKEINPVVILILVNLHVVISCFSIITLFNSYSSNLINAIKIIKQESVMKKSMINLITIFSTLVL</sequence>
<keyword evidence="1" id="KW-0472">Membrane</keyword>
<feature type="transmembrane region" description="Helical" evidence="1">
    <location>
        <begin position="20"/>
        <end position="41"/>
    </location>
</feature>
<dbReference type="EMBL" id="CBSZ010000011">
    <property type="protein sequence ID" value="CDH22327.1"/>
    <property type="molecule type" value="Genomic_DNA"/>
</dbReference>
<dbReference type="Proteomes" id="UP000028493">
    <property type="component" value="Unassembled WGS sequence"/>
</dbReference>
<keyword evidence="1" id="KW-1133">Transmembrane helix</keyword>
<evidence type="ECO:0000313" key="2">
    <source>
        <dbReference type="EMBL" id="CDH22327.1"/>
    </source>
</evidence>
<gene>
    <name evidence="2" type="ORF">XBKB1_1080010</name>
</gene>
<proteinExistence type="predicted"/>
<evidence type="ECO:0000256" key="1">
    <source>
        <dbReference type="SAM" id="Phobius"/>
    </source>
</evidence>
<protein>
    <submittedName>
        <fullName evidence="2">Uncharacterized protein</fullName>
    </submittedName>
</protein>
<name>A0A077PP41_XENBV</name>
<dbReference type="PROSITE" id="PS51257">
    <property type="entry name" value="PROKAR_LIPOPROTEIN"/>
    <property type="match status" value="1"/>
</dbReference>
<dbReference type="HOGENOM" id="CLU_2637246_0_0_6"/>
<accession>A0A077PP41</accession>
<dbReference type="AlphaFoldDB" id="A0A077PP41"/>
<comment type="caution">
    <text evidence="2">The sequence shown here is derived from an EMBL/GenBank/DDBJ whole genome shotgun (WGS) entry which is preliminary data.</text>
</comment>
<organism evidence="2">
    <name type="scientific">Xenorhabdus bovienii str. kraussei Becker Underwood</name>
    <dbReference type="NCBI Taxonomy" id="1398204"/>
    <lineage>
        <taxon>Bacteria</taxon>
        <taxon>Pseudomonadati</taxon>
        <taxon>Pseudomonadota</taxon>
        <taxon>Gammaproteobacteria</taxon>
        <taxon>Enterobacterales</taxon>
        <taxon>Morganellaceae</taxon>
        <taxon>Xenorhabdus</taxon>
    </lineage>
</organism>
<keyword evidence="1" id="KW-0812">Transmembrane</keyword>
<reference evidence="2" key="1">
    <citation type="submission" date="2013-07" db="EMBL/GenBank/DDBJ databases">
        <title>Sub-species coevolution in mutualistic symbiosis.</title>
        <authorList>
            <person name="Murfin K."/>
            <person name="Klassen J."/>
            <person name="Lee M."/>
            <person name="Forst S."/>
            <person name="Stock P."/>
            <person name="Goodrich-Blair H."/>
        </authorList>
    </citation>
    <scope>NUCLEOTIDE SEQUENCE [LARGE SCALE GENOMIC DNA]</scope>
    <source>
        <strain evidence="2">Kraussei Becker Underwood</strain>
    </source>
</reference>